<reference evidence="1" key="1">
    <citation type="journal article" date="2023" name="Plant J.">
        <title>Genome sequences and population genomics provide insights into the demographic history, inbreeding, and mutation load of two 'living fossil' tree species of Dipteronia.</title>
        <authorList>
            <person name="Feng Y."/>
            <person name="Comes H.P."/>
            <person name="Chen J."/>
            <person name="Zhu S."/>
            <person name="Lu R."/>
            <person name="Zhang X."/>
            <person name="Li P."/>
            <person name="Qiu J."/>
            <person name="Olsen K.M."/>
            <person name="Qiu Y."/>
        </authorList>
    </citation>
    <scope>NUCLEOTIDE SEQUENCE</scope>
    <source>
        <strain evidence="1">KIB01</strain>
    </source>
</reference>
<organism evidence="1 2">
    <name type="scientific">Dipteronia dyeriana</name>
    <dbReference type="NCBI Taxonomy" id="168575"/>
    <lineage>
        <taxon>Eukaryota</taxon>
        <taxon>Viridiplantae</taxon>
        <taxon>Streptophyta</taxon>
        <taxon>Embryophyta</taxon>
        <taxon>Tracheophyta</taxon>
        <taxon>Spermatophyta</taxon>
        <taxon>Magnoliopsida</taxon>
        <taxon>eudicotyledons</taxon>
        <taxon>Gunneridae</taxon>
        <taxon>Pentapetalae</taxon>
        <taxon>rosids</taxon>
        <taxon>malvids</taxon>
        <taxon>Sapindales</taxon>
        <taxon>Sapindaceae</taxon>
        <taxon>Hippocastanoideae</taxon>
        <taxon>Acereae</taxon>
        <taxon>Dipteronia</taxon>
    </lineage>
</organism>
<keyword evidence="2" id="KW-1185">Reference proteome</keyword>
<dbReference type="AlphaFoldDB" id="A0AAD9XKH6"/>
<dbReference type="Proteomes" id="UP001280121">
    <property type="component" value="Unassembled WGS sequence"/>
</dbReference>
<sequence>MTLVKSYADHTYITEEFLWLSNSEADFACGFFLCKGNSGQFVGKYNDLDSTF</sequence>
<evidence type="ECO:0000313" key="2">
    <source>
        <dbReference type="Proteomes" id="UP001280121"/>
    </source>
</evidence>
<accession>A0AAD9XKH6</accession>
<name>A0AAD9XKH6_9ROSI</name>
<protein>
    <submittedName>
        <fullName evidence="1">Uncharacterized protein</fullName>
    </submittedName>
</protein>
<gene>
    <name evidence="1" type="ORF">Ddye_007717</name>
</gene>
<comment type="caution">
    <text evidence="1">The sequence shown here is derived from an EMBL/GenBank/DDBJ whole genome shotgun (WGS) entry which is preliminary data.</text>
</comment>
<proteinExistence type="predicted"/>
<evidence type="ECO:0000313" key="1">
    <source>
        <dbReference type="EMBL" id="KAK2661184.1"/>
    </source>
</evidence>
<dbReference type="EMBL" id="JANJYI010000002">
    <property type="protein sequence ID" value="KAK2661184.1"/>
    <property type="molecule type" value="Genomic_DNA"/>
</dbReference>